<evidence type="ECO:0000256" key="1">
    <source>
        <dbReference type="ARBA" id="ARBA00004496"/>
    </source>
</evidence>
<evidence type="ECO:0000259" key="8">
    <source>
        <dbReference type="PROSITE" id="PS50835"/>
    </source>
</evidence>
<dbReference type="SUPFAM" id="SSF48065">
    <property type="entry name" value="DBL homology domain (DH-domain)"/>
    <property type="match status" value="1"/>
</dbReference>
<feature type="domain" description="DH" evidence="7">
    <location>
        <begin position="1"/>
        <end position="103"/>
    </location>
</feature>
<dbReference type="InterPro" id="IPR000219">
    <property type="entry name" value="DH_dom"/>
</dbReference>
<keyword evidence="4" id="KW-0393">Immunoglobulin domain</keyword>
<keyword evidence="2" id="KW-0963">Cytoplasm</keyword>
<dbReference type="SMART" id="SM00233">
    <property type="entry name" value="PH"/>
    <property type="match status" value="1"/>
</dbReference>
<reference evidence="9" key="2">
    <citation type="submission" date="2025-08" db="UniProtKB">
        <authorList>
            <consortium name="Ensembl"/>
        </authorList>
    </citation>
    <scope>IDENTIFICATION</scope>
</reference>
<dbReference type="InterPro" id="IPR007110">
    <property type="entry name" value="Ig-like_dom"/>
</dbReference>
<feature type="compositionally biased region" description="Basic and acidic residues" evidence="5">
    <location>
        <begin position="637"/>
        <end position="653"/>
    </location>
</feature>
<dbReference type="SMART" id="SM00408">
    <property type="entry name" value="IGc2"/>
    <property type="match status" value="2"/>
</dbReference>
<dbReference type="InterPro" id="IPR035899">
    <property type="entry name" value="DBL_dom_sf"/>
</dbReference>
<dbReference type="PANTHER" id="PTHR47633:SF4">
    <property type="entry name" value="MYOPALLADIN ISOFORM X1"/>
    <property type="match status" value="1"/>
</dbReference>
<feature type="region of interest" description="Disordered" evidence="5">
    <location>
        <begin position="504"/>
        <end position="523"/>
    </location>
</feature>
<organism evidence="9 10">
    <name type="scientific">Scophthalmus maximus</name>
    <name type="common">Turbot</name>
    <name type="synonym">Psetta maxima</name>
    <dbReference type="NCBI Taxonomy" id="52904"/>
    <lineage>
        <taxon>Eukaryota</taxon>
        <taxon>Metazoa</taxon>
        <taxon>Chordata</taxon>
        <taxon>Craniata</taxon>
        <taxon>Vertebrata</taxon>
        <taxon>Euteleostomi</taxon>
        <taxon>Actinopterygii</taxon>
        <taxon>Neopterygii</taxon>
        <taxon>Teleostei</taxon>
        <taxon>Neoteleostei</taxon>
        <taxon>Acanthomorphata</taxon>
        <taxon>Carangaria</taxon>
        <taxon>Pleuronectiformes</taxon>
        <taxon>Pleuronectoidei</taxon>
        <taxon>Scophthalmidae</taxon>
        <taxon>Scophthalmus</taxon>
    </lineage>
</organism>
<dbReference type="InterPro" id="IPR013098">
    <property type="entry name" value="Ig_I-set"/>
</dbReference>
<dbReference type="Proteomes" id="UP000694558">
    <property type="component" value="Chromosome 7"/>
</dbReference>
<dbReference type="InterPro" id="IPR011993">
    <property type="entry name" value="PH-like_dom_sf"/>
</dbReference>
<feature type="region of interest" description="Disordered" evidence="5">
    <location>
        <begin position="464"/>
        <end position="492"/>
    </location>
</feature>
<accession>A0A8D3B9T0</accession>
<evidence type="ECO:0000256" key="2">
    <source>
        <dbReference type="ARBA" id="ARBA00022490"/>
    </source>
</evidence>
<dbReference type="Ensembl" id="ENSSMAT00000031160.2">
    <property type="protein sequence ID" value="ENSSMAP00000030782.2"/>
    <property type="gene ID" value="ENSSMAG00000018861.2"/>
</dbReference>
<dbReference type="GO" id="GO:0004672">
    <property type="term" value="F:protein kinase activity"/>
    <property type="evidence" value="ECO:0007669"/>
    <property type="project" value="TreeGrafter"/>
</dbReference>
<dbReference type="FunFam" id="2.60.40.10:FF:000380">
    <property type="entry name" value="obscurin isoform X3"/>
    <property type="match status" value="1"/>
</dbReference>
<dbReference type="InterPro" id="IPR003598">
    <property type="entry name" value="Ig_sub2"/>
</dbReference>
<dbReference type="Pfam" id="PF00621">
    <property type="entry name" value="RhoGEF"/>
    <property type="match status" value="1"/>
</dbReference>
<evidence type="ECO:0000256" key="5">
    <source>
        <dbReference type="SAM" id="MobiDB-lite"/>
    </source>
</evidence>
<dbReference type="FunFam" id="2.30.29.30:FF:000197">
    <property type="entry name" value="obscurin isoform X5"/>
    <property type="match status" value="1"/>
</dbReference>
<protein>
    <recommendedName>
        <fullName evidence="11">Obscurin-like</fullName>
    </recommendedName>
</protein>
<feature type="domain" description="Ig-like" evidence="8">
    <location>
        <begin position="334"/>
        <end position="410"/>
    </location>
</feature>
<evidence type="ECO:0000259" key="7">
    <source>
        <dbReference type="PROSITE" id="PS50010"/>
    </source>
</evidence>
<feature type="domain" description="PH" evidence="6">
    <location>
        <begin position="121"/>
        <end position="230"/>
    </location>
</feature>
<evidence type="ECO:0000259" key="6">
    <source>
        <dbReference type="PROSITE" id="PS50003"/>
    </source>
</evidence>
<dbReference type="CDD" id="cd20971">
    <property type="entry name" value="IgI_1_Titin-A168_like"/>
    <property type="match status" value="1"/>
</dbReference>
<feature type="domain" description="Ig-like" evidence="8">
    <location>
        <begin position="240"/>
        <end position="329"/>
    </location>
</feature>
<evidence type="ECO:0000313" key="9">
    <source>
        <dbReference type="Ensembl" id="ENSSMAP00000030782.2"/>
    </source>
</evidence>
<dbReference type="SUPFAM" id="SSF50729">
    <property type="entry name" value="PH domain-like"/>
    <property type="match status" value="1"/>
</dbReference>
<dbReference type="GO" id="GO:0005085">
    <property type="term" value="F:guanyl-nucleotide exchange factor activity"/>
    <property type="evidence" value="ECO:0007669"/>
    <property type="project" value="InterPro"/>
</dbReference>
<sequence length="808" mass="90086">MCFLKNKEGFEKYLQYLVGQGQAESAVSDKVEYTEKEQAAADPADPPVRSVNAYLQQPLDRIQKYKAFLKELIRNKARNGQNCCLLEEAYAMVSALPQRSENTHQVSMIENYPATLEVLGEPIRQGPFQVWEGAPGIRTSSRGHHRQVFLFKNYCIICKPKRDSNTDTQAYVFKNMMKLNNIDVNETVEGDDRAFEIWHEREDSVRKYTLQARTVNIKNSWLRDFRELQQRYSMPAWSPPDFDEILANCTAELGQTIKLACKATGVPKPSITWYKDGRAVEADPHHIIIEDPDGSCTLILDNMTADDSGQYMCFATSSAGNASTLGKITVQVPPRFVNKMRTAIFVSGGDAQFTCVIQSAPSPKIRWFKDGRLLTDQEKYQTYSELRSGVLVLMIKKLTERDLGHYECEVGPRCSFGQIISRSLFNLFPSTSSTVTEQETKIPKKTIIIEETITTVVKNPRMRRHRSPGFSLAGAHRSETSTPEPPAARLRRMPAARKTAIPALYVTEPEGAEPRASESRPRWVEVEEVIERRGISPAGSDRAATPSRPKRSQPENPNANNSNNKLVEQAQAELQGDVSGQPLSWEEVAGNASSGSASGEPHELSTVLGPAGEDSDELDDQQTVIFEPDDDDDDHEDRDLSRKQEPKTLKHGDRVLTLEDLEDYVAEEGETYGSANAAAEKPCEISVLQREIGGSTVGQPVLLNVGRPVVAPRQRSSFFSRFKENLSGNLFSSAVPQASGTRSGAERRVPIQVSHAKVEVKPSYCSEVQRVEGGQQSFKTKVSTQTYGYTSVGNPVTLQIRDHLYQNQ</sequence>
<dbReference type="Gene3D" id="1.20.900.10">
    <property type="entry name" value="Dbl homology (DH) domain"/>
    <property type="match status" value="1"/>
</dbReference>
<dbReference type="InterPro" id="IPR013783">
    <property type="entry name" value="Ig-like_fold"/>
</dbReference>
<dbReference type="SMART" id="SM00409">
    <property type="entry name" value="IG"/>
    <property type="match status" value="2"/>
</dbReference>
<feature type="compositionally biased region" description="Low complexity" evidence="5">
    <location>
        <begin position="589"/>
        <end position="599"/>
    </location>
</feature>
<dbReference type="SUPFAM" id="SSF48726">
    <property type="entry name" value="Immunoglobulin"/>
    <property type="match status" value="2"/>
</dbReference>
<keyword evidence="3" id="KW-1015">Disulfide bond</keyword>
<dbReference type="AlphaFoldDB" id="A0A8D3B9T0"/>
<dbReference type="InterPro" id="IPR055251">
    <property type="entry name" value="SOS1_NGEF_PH"/>
</dbReference>
<dbReference type="Gene3D" id="2.60.40.10">
    <property type="entry name" value="Immunoglobulins"/>
    <property type="match status" value="2"/>
</dbReference>
<dbReference type="GeneTree" id="ENSGT00940000154756"/>
<comment type="subcellular location">
    <subcellularLocation>
        <location evidence="1">Cytoplasm</location>
    </subcellularLocation>
</comment>
<evidence type="ECO:0000256" key="4">
    <source>
        <dbReference type="ARBA" id="ARBA00023319"/>
    </source>
</evidence>
<feature type="compositionally biased region" description="Acidic residues" evidence="5">
    <location>
        <begin position="627"/>
        <end position="636"/>
    </location>
</feature>
<dbReference type="Pfam" id="PF07679">
    <property type="entry name" value="I-set"/>
    <property type="match status" value="2"/>
</dbReference>
<dbReference type="PROSITE" id="PS50010">
    <property type="entry name" value="DH_2"/>
    <property type="match status" value="1"/>
</dbReference>
<dbReference type="PROSITE" id="PS50835">
    <property type="entry name" value="IG_LIKE"/>
    <property type="match status" value="2"/>
</dbReference>
<proteinExistence type="predicted"/>
<dbReference type="Pfam" id="PF22697">
    <property type="entry name" value="SOS1_NGEF_PH"/>
    <property type="match status" value="1"/>
</dbReference>
<feature type="region of interest" description="Disordered" evidence="5">
    <location>
        <begin position="588"/>
        <end position="653"/>
    </location>
</feature>
<evidence type="ECO:0008006" key="11">
    <source>
        <dbReference type="Google" id="ProtNLM"/>
    </source>
</evidence>
<reference evidence="9" key="1">
    <citation type="submission" date="2023-05" db="EMBL/GenBank/DDBJ databases">
        <title>High-quality long-read genome of Scophthalmus maximus.</title>
        <authorList>
            <person name="Lien S."/>
            <person name="Martinez P."/>
        </authorList>
    </citation>
    <scope>NUCLEOTIDE SEQUENCE [LARGE SCALE GENOMIC DNA]</scope>
</reference>
<dbReference type="FunFam" id="2.60.40.10:FF:000032">
    <property type="entry name" value="palladin isoform X1"/>
    <property type="match status" value="1"/>
</dbReference>
<feature type="compositionally biased region" description="Basic and acidic residues" evidence="5">
    <location>
        <begin position="512"/>
        <end position="523"/>
    </location>
</feature>
<feature type="region of interest" description="Disordered" evidence="5">
    <location>
        <begin position="534"/>
        <end position="563"/>
    </location>
</feature>
<dbReference type="Gene3D" id="2.30.29.30">
    <property type="entry name" value="Pleckstrin-homology domain (PH domain)/Phosphotyrosine-binding domain (PTB)"/>
    <property type="match status" value="1"/>
</dbReference>
<dbReference type="InterPro" id="IPR001849">
    <property type="entry name" value="PH_domain"/>
</dbReference>
<dbReference type="InterPro" id="IPR003599">
    <property type="entry name" value="Ig_sub"/>
</dbReference>
<dbReference type="GO" id="GO:0030018">
    <property type="term" value="C:Z disc"/>
    <property type="evidence" value="ECO:0007669"/>
    <property type="project" value="TreeGrafter"/>
</dbReference>
<evidence type="ECO:0000256" key="3">
    <source>
        <dbReference type="ARBA" id="ARBA00023157"/>
    </source>
</evidence>
<dbReference type="InterPro" id="IPR036179">
    <property type="entry name" value="Ig-like_dom_sf"/>
</dbReference>
<evidence type="ECO:0000313" key="10">
    <source>
        <dbReference type="Proteomes" id="UP000694558"/>
    </source>
</evidence>
<dbReference type="CDD" id="cd00096">
    <property type="entry name" value="Ig"/>
    <property type="match status" value="1"/>
</dbReference>
<name>A0A8D3B9T0_SCOMX</name>
<dbReference type="PROSITE" id="PS50003">
    <property type="entry name" value="PH_DOMAIN"/>
    <property type="match status" value="1"/>
</dbReference>
<dbReference type="PANTHER" id="PTHR47633">
    <property type="entry name" value="IMMUNOGLOBULIN"/>
    <property type="match status" value="1"/>
</dbReference>